<sequence>MTSQWRQHSAQLEPVVLLLEVATSVPRTLARRTPISAQLRDDDVLFPVSGTWALQAFQTSVRLARVALRGPVRPVPTRCGMNLHPHARVVEIYAMLHNH</sequence>
<accession>A0A165D6K0</accession>
<dbReference type="EMBL" id="KV426251">
    <property type="protein sequence ID" value="KZV83886.1"/>
    <property type="molecule type" value="Genomic_DNA"/>
</dbReference>
<keyword evidence="2" id="KW-1185">Reference proteome</keyword>
<organism evidence="1 2">
    <name type="scientific">Exidia glandulosa HHB12029</name>
    <dbReference type="NCBI Taxonomy" id="1314781"/>
    <lineage>
        <taxon>Eukaryota</taxon>
        <taxon>Fungi</taxon>
        <taxon>Dikarya</taxon>
        <taxon>Basidiomycota</taxon>
        <taxon>Agaricomycotina</taxon>
        <taxon>Agaricomycetes</taxon>
        <taxon>Auriculariales</taxon>
        <taxon>Exidiaceae</taxon>
        <taxon>Exidia</taxon>
    </lineage>
</organism>
<dbReference type="Proteomes" id="UP000077266">
    <property type="component" value="Unassembled WGS sequence"/>
</dbReference>
<name>A0A165D6K0_EXIGL</name>
<dbReference type="InParanoid" id="A0A165D6K0"/>
<protein>
    <submittedName>
        <fullName evidence="1">Uncharacterized protein</fullName>
    </submittedName>
</protein>
<reference evidence="1 2" key="1">
    <citation type="journal article" date="2016" name="Mol. Biol. Evol.">
        <title>Comparative Genomics of Early-Diverging Mushroom-Forming Fungi Provides Insights into the Origins of Lignocellulose Decay Capabilities.</title>
        <authorList>
            <person name="Nagy L.G."/>
            <person name="Riley R."/>
            <person name="Tritt A."/>
            <person name="Adam C."/>
            <person name="Daum C."/>
            <person name="Floudas D."/>
            <person name="Sun H."/>
            <person name="Yadav J.S."/>
            <person name="Pangilinan J."/>
            <person name="Larsson K.H."/>
            <person name="Matsuura K."/>
            <person name="Barry K."/>
            <person name="Labutti K."/>
            <person name="Kuo R."/>
            <person name="Ohm R.A."/>
            <person name="Bhattacharya S.S."/>
            <person name="Shirouzu T."/>
            <person name="Yoshinaga Y."/>
            <person name="Martin F.M."/>
            <person name="Grigoriev I.V."/>
            <person name="Hibbett D.S."/>
        </authorList>
    </citation>
    <scope>NUCLEOTIDE SEQUENCE [LARGE SCALE GENOMIC DNA]</scope>
    <source>
        <strain evidence="1 2">HHB12029</strain>
    </source>
</reference>
<gene>
    <name evidence="1" type="ORF">EXIGLDRAFT_303724</name>
</gene>
<dbReference type="AlphaFoldDB" id="A0A165D6K0"/>
<proteinExistence type="predicted"/>
<evidence type="ECO:0000313" key="2">
    <source>
        <dbReference type="Proteomes" id="UP000077266"/>
    </source>
</evidence>
<evidence type="ECO:0000313" key="1">
    <source>
        <dbReference type="EMBL" id="KZV83886.1"/>
    </source>
</evidence>